<dbReference type="InterPro" id="IPR051693">
    <property type="entry name" value="UPF0046_metallophosphoest"/>
</dbReference>
<name>A0A6N7IX96_9FIRM</name>
<accession>A0A6N7IX96</accession>
<dbReference type="Pfam" id="PF00149">
    <property type="entry name" value="Metallophos"/>
    <property type="match status" value="1"/>
</dbReference>
<keyword evidence="3" id="KW-1185">Reference proteome</keyword>
<feature type="domain" description="Calcineurin-like phosphoesterase" evidence="1">
    <location>
        <begin position="1"/>
        <end position="168"/>
    </location>
</feature>
<dbReference type="PANTHER" id="PTHR12905:SF0">
    <property type="entry name" value="CALCINEURIN-LIKE PHOSPHOESTERASE DOMAIN-CONTAINING PROTEIN"/>
    <property type="match status" value="1"/>
</dbReference>
<reference evidence="2" key="1">
    <citation type="journal article" date="2020" name="Appl. Environ. Microbiol.">
        <title>Medium-Chain Fatty Acid Synthesis by 'Candidatus Weimeria bifida' gen. nov., sp. nov., and 'Candidatus Pseudoramibacter fermentans' sp. nov.</title>
        <authorList>
            <person name="Scarborough M.J."/>
            <person name="Myers K.S."/>
            <person name="Donohue T.J."/>
            <person name="Noguera D.R."/>
        </authorList>
    </citation>
    <scope>NUCLEOTIDE SEQUENCE</scope>
    <source>
        <strain evidence="2">LCO1.1</strain>
    </source>
</reference>
<protein>
    <submittedName>
        <fullName evidence="2">Metallophosphoesterase</fullName>
    </submittedName>
</protein>
<evidence type="ECO:0000259" key="1">
    <source>
        <dbReference type="Pfam" id="PF00149"/>
    </source>
</evidence>
<evidence type="ECO:0000313" key="2">
    <source>
        <dbReference type="EMBL" id="MQN00923.1"/>
    </source>
</evidence>
<dbReference type="InterPro" id="IPR004843">
    <property type="entry name" value="Calcineurin-like_PHP"/>
</dbReference>
<dbReference type="Gene3D" id="3.60.21.10">
    <property type="match status" value="1"/>
</dbReference>
<dbReference type="GO" id="GO:0016787">
    <property type="term" value="F:hydrolase activity"/>
    <property type="evidence" value="ECO:0007669"/>
    <property type="project" value="InterPro"/>
</dbReference>
<gene>
    <name evidence="2" type="ORF">FRC54_02875</name>
</gene>
<dbReference type="PANTHER" id="PTHR12905">
    <property type="entry name" value="METALLOPHOSPHOESTERASE"/>
    <property type="match status" value="1"/>
</dbReference>
<proteinExistence type="predicted"/>
<sequence length="226" mass="26127">MKILALADVEDKALWDFYDKKMTEGVDLVISCGDLNSNYLQYIVTMTNVPLLYVRGNHDRGYDRNPPLGCIDIDDRIYDYKGLRILGLGGSMRYHGGGDMYSEGEMLSRIRRLKGTIALHNGFDILVTHAPAAGYGDLDDLPHRGFACFNYLCMRYKPKYLLHGHIHREYSHEFIREQSHESGTKIINCYDKYYLEVSDEEHPARGRTGSFLYDLYTNISDKRKKY</sequence>
<comment type="caution">
    <text evidence="2">The sequence shown here is derived from an EMBL/GenBank/DDBJ whole genome shotgun (WGS) entry which is preliminary data.</text>
</comment>
<organism evidence="2 3">
    <name type="scientific">Candidatus Weimeria bifida</name>
    <dbReference type="NCBI Taxonomy" id="2599074"/>
    <lineage>
        <taxon>Bacteria</taxon>
        <taxon>Bacillati</taxon>
        <taxon>Bacillota</taxon>
        <taxon>Clostridia</taxon>
        <taxon>Lachnospirales</taxon>
        <taxon>Lachnospiraceae</taxon>
        <taxon>Candidatus Weimeria</taxon>
    </lineage>
</organism>
<dbReference type="AlphaFoldDB" id="A0A6N7IX96"/>
<dbReference type="Proteomes" id="UP000460257">
    <property type="component" value="Unassembled WGS sequence"/>
</dbReference>
<evidence type="ECO:0000313" key="3">
    <source>
        <dbReference type="Proteomes" id="UP000460257"/>
    </source>
</evidence>
<dbReference type="EMBL" id="VOGC01000002">
    <property type="protein sequence ID" value="MQN00923.1"/>
    <property type="molecule type" value="Genomic_DNA"/>
</dbReference>
<dbReference type="InterPro" id="IPR029052">
    <property type="entry name" value="Metallo-depent_PP-like"/>
</dbReference>
<dbReference type="SUPFAM" id="SSF56300">
    <property type="entry name" value="Metallo-dependent phosphatases"/>
    <property type="match status" value="1"/>
</dbReference>